<dbReference type="EMBL" id="JALLPJ020001375">
    <property type="protein sequence ID" value="KAL3766992.1"/>
    <property type="molecule type" value="Genomic_DNA"/>
</dbReference>
<dbReference type="AlphaFoldDB" id="A0ABD3MTJ2"/>
<sequence>MIATAAKLNEKETVVAHGSSLKGPLASEWEIISLGSNIAQGKAAEQSSTLANHDLSFALDNDRNTFSHTNDTNPFFEVDLGEPHPIESVIVANRFCTNQSDEDGCLCHLSDAAVSISDELGKWVVAQFIGDTCAQLEVKVVAFQC</sequence>
<gene>
    <name evidence="1" type="ORF">ACHAWO_004966</name>
</gene>
<dbReference type="Gene3D" id="2.60.120.260">
    <property type="entry name" value="Galactose-binding domain-like"/>
    <property type="match status" value="1"/>
</dbReference>
<reference evidence="1 2" key="1">
    <citation type="submission" date="2024-10" db="EMBL/GenBank/DDBJ databases">
        <title>Updated reference genomes for cyclostephanoid diatoms.</title>
        <authorList>
            <person name="Roberts W.R."/>
            <person name="Alverson A.J."/>
        </authorList>
    </citation>
    <scope>NUCLEOTIDE SEQUENCE [LARGE SCALE GENOMIC DNA]</scope>
    <source>
        <strain evidence="1 2">AJA010-31</strain>
    </source>
</reference>
<dbReference type="InterPro" id="IPR008979">
    <property type="entry name" value="Galactose-bd-like_sf"/>
</dbReference>
<organism evidence="1 2">
    <name type="scientific">Cyclotella atomus</name>
    <dbReference type="NCBI Taxonomy" id="382360"/>
    <lineage>
        <taxon>Eukaryota</taxon>
        <taxon>Sar</taxon>
        <taxon>Stramenopiles</taxon>
        <taxon>Ochrophyta</taxon>
        <taxon>Bacillariophyta</taxon>
        <taxon>Coscinodiscophyceae</taxon>
        <taxon>Thalassiosirophycidae</taxon>
        <taxon>Stephanodiscales</taxon>
        <taxon>Stephanodiscaceae</taxon>
        <taxon>Cyclotella</taxon>
    </lineage>
</organism>
<evidence type="ECO:0000313" key="2">
    <source>
        <dbReference type="Proteomes" id="UP001530400"/>
    </source>
</evidence>
<dbReference type="PANTHER" id="PTHR45713:SF6">
    <property type="entry name" value="F5_8 TYPE C DOMAIN-CONTAINING PROTEIN"/>
    <property type="match status" value="1"/>
</dbReference>
<protein>
    <submittedName>
        <fullName evidence="1">Uncharacterized protein</fullName>
    </submittedName>
</protein>
<comment type="caution">
    <text evidence="1">The sequence shown here is derived from an EMBL/GenBank/DDBJ whole genome shotgun (WGS) entry which is preliminary data.</text>
</comment>
<dbReference type="SUPFAM" id="SSF49785">
    <property type="entry name" value="Galactose-binding domain-like"/>
    <property type="match status" value="1"/>
</dbReference>
<evidence type="ECO:0000313" key="1">
    <source>
        <dbReference type="EMBL" id="KAL3766992.1"/>
    </source>
</evidence>
<accession>A0ABD3MTJ2</accession>
<dbReference type="Proteomes" id="UP001530400">
    <property type="component" value="Unassembled WGS sequence"/>
</dbReference>
<dbReference type="InterPro" id="IPR051941">
    <property type="entry name" value="BG_Antigen-Binding_Lectin"/>
</dbReference>
<dbReference type="PANTHER" id="PTHR45713">
    <property type="entry name" value="FTP DOMAIN-CONTAINING PROTEIN"/>
    <property type="match status" value="1"/>
</dbReference>
<dbReference type="Pfam" id="PF22633">
    <property type="entry name" value="F5_F8_type_C_2"/>
    <property type="match status" value="1"/>
</dbReference>
<name>A0ABD3MTJ2_9STRA</name>
<proteinExistence type="predicted"/>
<keyword evidence="2" id="KW-1185">Reference proteome</keyword>